<accession>B0NC72</accession>
<evidence type="ECO:0000313" key="2">
    <source>
        <dbReference type="Proteomes" id="UP000289664"/>
    </source>
</evidence>
<keyword evidence="2" id="KW-1185">Reference proteome</keyword>
<dbReference type="OrthoDB" id="9801717at2"/>
<dbReference type="SUPFAM" id="SSF54171">
    <property type="entry name" value="DNA-binding domain"/>
    <property type="match status" value="1"/>
</dbReference>
<dbReference type="GO" id="GO:0003677">
    <property type="term" value="F:DNA binding"/>
    <property type="evidence" value="ECO:0007669"/>
    <property type="project" value="InterPro"/>
</dbReference>
<dbReference type="EMBL" id="CP036170">
    <property type="protein sequence ID" value="QBF73472.1"/>
    <property type="molecule type" value="Genomic_DNA"/>
</dbReference>
<reference evidence="1 2" key="1">
    <citation type="journal article" date="2019" name="Appl. Environ. Microbiol.">
        <title>Clostridium scindens ATCC 35704: integration of nutritional requirements, the complete genome sequence, and global transcriptional responses to bile acids.</title>
        <authorList>
            <person name="Devendran S."/>
            <person name="Shrestha R."/>
            <person name="Alves J.M.P."/>
            <person name="Wolf P.G."/>
            <person name="Ly L."/>
            <person name="Hernandez A.G."/>
            <person name="Mendez-Garcia C."/>
            <person name="Inboden A."/>
            <person name="Wiley J."/>
            <person name="Paul O."/>
            <person name="Allen A."/>
            <person name="Springer E."/>
            <person name="Wright C.L."/>
            <person name="Fields C.J."/>
            <person name="Daniel S.L."/>
            <person name="Ridlon J.M."/>
        </authorList>
    </citation>
    <scope>NUCLEOTIDE SEQUENCE [LARGE SCALE GENOMIC DNA]</scope>
    <source>
        <strain evidence="1 2">ATCC 35704</strain>
    </source>
</reference>
<organism evidence="1 2">
    <name type="scientific">Clostridium scindens (strain ATCC 35704 / DSM 5676 / VPI 13733 / 19)</name>
    <dbReference type="NCBI Taxonomy" id="411468"/>
    <lineage>
        <taxon>Bacteria</taxon>
        <taxon>Bacillati</taxon>
        <taxon>Bacillota</taxon>
        <taxon>Clostridia</taxon>
        <taxon>Lachnospirales</taxon>
        <taxon>Lachnospiraceae</taxon>
    </lineage>
</organism>
<dbReference type="Proteomes" id="UP000289664">
    <property type="component" value="Chromosome"/>
</dbReference>
<dbReference type="eggNOG" id="COG0582">
    <property type="taxonomic scope" value="Bacteria"/>
</dbReference>
<dbReference type="GO" id="GO:0008907">
    <property type="term" value="F:integrase activity"/>
    <property type="evidence" value="ECO:0007669"/>
    <property type="project" value="InterPro"/>
</dbReference>
<dbReference type="HOGENOM" id="CLU_027562_31_1_9"/>
<evidence type="ECO:0000313" key="1">
    <source>
        <dbReference type="EMBL" id="QBF73472.1"/>
    </source>
</evidence>
<dbReference type="AlphaFoldDB" id="B0NC72"/>
<proteinExistence type="predicted"/>
<dbReference type="STRING" id="411468.CLOSCI_00905"/>
<gene>
    <name evidence="1" type="ORF">HDCHBGLK_00846</name>
</gene>
<dbReference type="InterPro" id="IPR016177">
    <property type="entry name" value="DNA-bd_dom_sf"/>
</dbReference>
<dbReference type="InterPro" id="IPR004191">
    <property type="entry name" value="Integrase_Tn916-type_DNA-bd_N"/>
</dbReference>
<name>B0NC72_CLOS5</name>
<dbReference type="Gene3D" id="3.30.160.60">
    <property type="entry name" value="Classic Zinc Finger"/>
    <property type="match status" value="1"/>
</dbReference>
<dbReference type="Pfam" id="PF02920">
    <property type="entry name" value="Integrase_DNA"/>
    <property type="match status" value="1"/>
</dbReference>
<protein>
    <submittedName>
        <fullName evidence="1">Tn916 family transposase</fullName>
    </submittedName>
</protein>
<sequence length="137" mass="15742">MSEKRRDNKGRLLKTGESQRTDGRCLYKYVDAQGETRYVYSWKLAPTDPVTKGKRNGKSLRELEAEIQRDLQDGIDTTGGKMTLCQLYAKQNAQRANVKKSTQSQRKQLMWILEGDMLGARSIDAYVFQTLRNGRYA</sequence>
<dbReference type="KEGG" id="csci:HDCHBGLK_00846"/>